<sequence>MGDPHHPLRCDNYANAKNRGSADLPVTGMVPWSLLDEPSSYGYTRSFKSCDTNASEKQESAVHNTEDSKLLSKRRPSVLRLFTGLSRFRRANTDEASSSGGNISDPLSSTALRDHKESDVNPAFRKPSEDAEESKIQEIARNEPKLGSIMRRIAGRLPSPAGRYHDDQEAQRTIPHEKLPTTLRAAVRVFSEIVQLSHQEHDEFWVAVEVECILHNRVLLPDSTVDVIVVVDNGYYVSKDCLGKALDAVYSTLYYLRRGDRIALYTTHCTHRSVTGNRPDLLFPLGPIDSDIDDIFRDLVSSIAKCGTQTWKPPRPNPSMADVILGIAKSLEGKNLKDHRTRILVLSPASHKLHEVSKSYPNLFIHQINPGAIPYRRRSDTCDEECSAWCCESVSLSNWTHVESIPSCIKRILNYARSERPAGQISRVSIDIRARDGCEVIESLGTKDLTTLRLGQIHTVFIRVRTSRSVIKAVDLLSSDPVFNSSLDVRDLRQQLRNAESVGAVKAHLLDVQVFHQNTLHERDCWNYTETPLLIVSELGRLAPPLSTAYEVHKRRLFHIFAHVQTEMARDEADAILSAPGQNQEPLKKLVHRMSRQADHNQQVSVYEQECRQKLPTCPGPVDIEASQHEWLIDLWNRKMTKRQGVTM</sequence>
<comment type="caution">
    <text evidence="2">The sequence shown here is derived from an EMBL/GenBank/DDBJ whole genome shotgun (WGS) entry which is preliminary data.</text>
</comment>
<feature type="compositionally biased region" description="Polar residues" evidence="1">
    <location>
        <begin position="94"/>
        <end position="111"/>
    </location>
</feature>
<evidence type="ECO:0000313" key="3">
    <source>
        <dbReference type="Proteomes" id="UP000801428"/>
    </source>
</evidence>
<proteinExistence type="predicted"/>
<name>A0A9P4TK35_CURKU</name>
<keyword evidence="3" id="KW-1185">Reference proteome</keyword>
<feature type="compositionally biased region" description="Basic and acidic residues" evidence="1">
    <location>
        <begin position="126"/>
        <end position="135"/>
    </location>
</feature>
<dbReference type="EMBL" id="SWKU01000005">
    <property type="protein sequence ID" value="KAF3006702.1"/>
    <property type="molecule type" value="Genomic_DNA"/>
</dbReference>
<dbReference type="AlphaFoldDB" id="A0A9P4TK35"/>
<reference evidence="2" key="1">
    <citation type="submission" date="2019-04" db="EMBL/GenBank/DDBJ databases">
        <title>Sequencing of skin fungus with MAO and IRED activity.</title>
        <authorList>
            <person name="Marsaioli A.J."/>
            <person name="Bonatto J.M.C."/>
            <person name="Reis Junior O."/>
        </authorList>
    </citation>
    <scope>NUCLEOTIDE SEQUENCE</scope>
    <source>
        <strain evidence="2">30M1</strain>
    </source>
</reference>
<protein>
    <submittedName>
        <fullName evidence="2">Uncharacterized protein</fullName>
    </submittedName>
</protein>
<organism evidence="2 3">
    <name type="scientific">Curvularia kusanoi</name>
    <name type="common">Cochliobolus kusanoi</name>
    <dbReference type="NCBI Taxonomy" id="90978"/>
    <lineage>
        <taxon>Eukaryota</taxon>
        <taxon>Fungi</taxon>
        <taxon>Dikarya</taxon>
        <taxon>Ascomycota</taxon>
        <taxon>Pezizomycotina</taxon>
        <taxon>Dothideomycetes</taxon>
        <taxon>Pleosporomycetidae</taxon>
        <taxon>Pleosporales</taxon>
        <taxon>Pleosporineae</taxon>
        <taxon>Pleosporaceae</taxon>
        <taxon>Curvularia</taxon>
    </lineage>
</organism>
<gene>
    <name evidence="2" type="ORF">E8E13_009066</name>
</gene>
<evidence type="ECO:0000313" key="2">
    <source>
        <dbReference type="EMBL" id="KAF3006702.1"/>
    </source>
</evidence>
<feature type="region of interest" description="Disordered" evidence="1">
    <location>
        <begin position="93"/>
        <end position="135"/>
    </location>
</feature>
<evidence type="ECO:0000256" key="1">
    <source>
        <dbReference type="SAM" id="MobiDB-lite"/>
    </source>
</evidence>
<dbReference type="OrthoDB" id="3760848at2759"/>
<accession>A0A9P4TK35</accession>
<dbReference type="Proteomes" id="UP000801428">
    <property type="component" value="Unassembled WGS sequence"/>
</dbReference>